<proteinExistence type="predicted"/>
<reference evidence="2 3" key="1">
    <citation type="submission" date="2023-01" db="EMBL/GenBank/DDBJ databases">
        <title>Analysis of 21 Apiospora genomes using comparative genomics revels a genus with tremendous synthesis potential of carbohydrate active enzymes and secondary metabolites.</title>
        <authorList>
            <person name="Sorensen T."/>
        </authorList>
    </citation>
    <scope>NUCLEOTIDE SEQUENCE [LARGE SCALE GENOMIC DNA]</scope>
    <source>
        <strain evidence="2 3">CBS 33761</strain>
    </source>
</reference>
<feature type="compositionally biased region" description="Basic and acidic residues" evidence="1">
    <location>
        <begin position="151"/>
        <end position="161"/>
    </location>
</feature>
<feature type="region of interest" description="Disordered" evidence="1">
    <location>
        <begin position="106"/>
        <end position="161"/>
    </location>
</feature>
<dbReference type="EMBL" id="JAQQWK010000005">
    <property type="protein sequence ID" value="KAK8041834.1"/>
    <property type="molecule type" value="Genomic_DNA"/>
</dbReference>
<protein>
    <submittedName>
        <fullName evidence="2">Uncharacterized protein</fullName>
    </submittedName>
</protein>
<accession>A0ABR1T5F2</accession>
<evidence type="ECO:0000313" key="2">
    <source>
        <dbReference type="EMBL" id="KAK8041834.1"/>
    </source>
</evidence>
<keyword evidence="3" id="KW-1185">Reference proteome</keyword>
<comment type="caution">
    <text evidence="2">The sequence shown here is derived from an EMBL/GenBank/DDBJ whole genome shotgun (WGS) entry which is preliminary data.</text>
</comment>
<evidence type="ECO:0000313" key="3">
    <source>
        <dbReference type="Proteomes" id="UP001444661"/>
    </source>
</evidence>
<dbReference type="Proteomes" id="UP001444661">
    <property type="component" value="Unassembled WGS sequence"/>
</dbReference>
<name>A0ABR1T5F2_9PEZI</name>
<evidence type="ECO:0000256" key="1">
    <source>
        <dbReference type="SAM" id="MobiDB-lite"/>
    </source>
</evidence>
<sequence length="161" mass="17959">MENSGGDQLRIWLRNNDRRLSWRQALELLESVLDETKNDNQGADCIDAWMNWAVRRYTQEQIHAGLFAAREYGLGDVYTVAWNDTETGLDEMDADLEVKINMAKREMATMDSGDGVGGEGGEGEAENGHRDEQGDTCSETCGDTGIESASEETREEGQLFE</sequence>
<gene>
    <name evidence="2" type="ORF">PG993_006357</name>
</gene>
<organism evidence="2 3">
    <name type="scientific">Apiospora rasikravindrae</name>
    <dbReference type="NCBI Taxonomy" id="990691"/>
    <lineage>
        <taxon>Eukaryota</taxon>
        <taxon>Fungi</taxon>
        <taxon>Dikarya</taxon>
        <taxon>Ascomycota</taxon>
        <taxon>Pezizomycotina</taxon>
        <taxon>Sordariomycetes</taxon>
        <taxon>Xylariomycetidae</taxon>
        <taxon>Amphisphaeriales</taxon>
        <taxon>Apiosporaceae</taxon>
        <taxon>Apiospora</taxon>
    </lineage>
</organism>